<reference evidence="7" key="1">
    <citation type="journal article" date="2019" name="Int. J. Syst. Evol. Microbiol.">
        <title>The Global Catalogue of Microorganisms (GCM) 10K type strain sequencing project: providing services to taxonomists for standard genome sequencing and annotation.</title>
        <authorList>
            <consortium name="The Broad Institute Genomics Platform"/>
            <consortium name="The Broad Institute Genome Sequencing Center for Infectious Disease"/>
            <person name="Wu L."/>
            <person name="Ma J."/>
        </authorList>
    </citation>
    <scope>NUCLEOTIDE SEQUENCE [LARGE SCALE GENOMIC DNA]</scope>
    <source>
        <strain evidence="7">KCTC 62164</strain>
    </source>
</reference>
<dbReference type="InterPro" id="IPR023772">
    <property type="entry name" value="DNA-bd_HTH_TetR-type_CS"/>
</dbReference>
<dbReference type="PANTHER" id="PTHR30055:SF234">
    <property type="entry name" value="HTH-TYPE TRANSCRIPTIONAL REGULATOR BETI"/>
    <property type="match status" value="1"/>
</dbReference>
<keyword evidence="7" id="KW-1185">Reference proteome</keyword>
<dbReference type="RefSeq" id="WP_194215506.1">
    <property type="nucleotide sequence ID" value="NZ_CP061205.1"/>
</dbReference>
<dbReference type="InterPro" id="IPR050109">
    <property type="entry name" value="HTH-type_TetR-like_transc_reg"/>
</dbReference>
<keyword evidence="3" id="KW-0804">Transcription</keyword>
<accession>A0ABV7D9E4</accession>
<dbReference type="Proteomes" id="UP001595444">
    <property type="component" value="Unassembled WGS sequence"/>
</dbReference>
<evidence type="ECO:0000313" key="7">
    <source>
        <dbReference type="Proteomes" id="UP001595444"/>
    </source>
</evidence>
<gene>
    <name evidence="6" type="ORF">ACFOKA_16695</name>
</gene>
<keyword evidence="1" id="KW-0805">Transcription regulation</keyword>
<evidence type="ECO:0000313" key="6">
    <source>
        <dbReference type="EMBL" id="MFC3053540.1"/>
    </source>
</evidence>
<evidence type="ECO:0000256" key="3">
    <source>
        <dbReference type="ARBA" id="ARBA00023163"/>
    </source>
</evidence>
<dbReference type="PANTHER" id="PTHR30055">
    <property type="entry name" value="HTH-TYPE TRANSCRIPTIONAL REGULATOR RUTR"/>
    <property type="match status" value="1"/>
</dbReference>
<name>A0ABV7D9E4_9PROT</name>
<feature type="domain" description="HTH tetR-type" evidence="5">
    <location>
        <begin position="13"/>
        <end position="73"/>
    </location>
</feature>
<dbReference type="PROSITE" id="PS01081">
    <property type="entry name" value="HTH_TETR_1"/>
    <property type="match status" value="1"/>
</dbReference>
<keyword evidence="2 4" id="KW-0238">DNA-binding</keyword>
<evidence type="ECO:0000256" key="1">
    <source>
        <dbReference type="ARBA" id="ARBA00023015"/>
    </source>
</evidence>
<evidence type="ECO:0000256" key="2">
    <source>
        <dbReference type="ARBA" id="ARBA00023125"/>
    </source>
</evidence>
<proteinExistence type="predicted"/>
<sequence length="204" mass="22920">MKLKKKPSQARAQETLDKIISAANAVMLRDGIQKLTIRKVAIEAGLGVGSIYDYFPNKQALLEGICEQRLSARIELFDKTMLQQGNQSSLSDNMTAYDQATRQQGLTSKIGPELRNASESNPGLKAIVSKYERLFISRMADLVARQAPNMPEEKRFLLATFILNIDFTLLRLLHTATDDEGQYYKTLQRKVHAFLINIASQEDA</sequence>
<organism evidence="6 7">
    <name type="scientific">Kordiimonas pumila</name>
    <dbReference type="NCBI Taxonomy" id="2161677"/>
    <lineage>
        <taxon>Bacteria</taxon>
        <taxon>Pseudomonadati</taxon>
        <taxon>Pseudomonadota</taxon>
        <taxon>Alphaproteobacteria</taxon>
        <taxon>Kordiimonadales</taxon>
        <taxon>Kordiimonadaceae</taxon>
        <taxon>Kordiimonas</taxon>
    </lineage>
</organism>
<dbReference type="EMBL" id="JBHRSL010000027">
    <property type="protein sequence ID" value="MFC3053540.1"/>
    <property type="molecule type" value="Genomic_DNA"/>
</dbReference>
<dbReference type="SUPFAM" id="SSF46689">
    <property type="entry name" value="Homeodomain-like"/>
    <property type="match status" value="1"/>
</dbReference>
<dbReference type="Gene3D" id="1.10.357.10">
    <property type="entry name" value="Tetracycline Repressor, domain 2"/>
    <property type="match status" value="1"/>
</dbReference>
<evidence type="ECO:0000259" key="5">
    <source>
        <dbReference type="PROSITE" id="PS50977"/>
    </source>
</evidence>
<dbReference type="InterPro" id="IPR009057">
    <property type="entry name" value="Homeodomain-like_sf"/>
</dbReference>
<dbReference type="Pfam" id="PF00440">
    <property type="entry name" value="TetR_N"/>
    <property type="match status" value="1"/>
</dbReference>
<comment type="caution">
    <text evidence="6">The sequence shown here is derived from an EMBL/GenBank/DDBJ whole genome shotgun (WGS) entry which is preliminary data.</text>
</comment>
<dbReference type="InterPro" id="IPR001647">
    <property type="entry name" value="HTH_TetR"/>
</dbReference>
<evidence type="ECO:0000256" key="4">
    <source>
        <dbReference type="PROSITE-ProRule" id="PRU00335"/>
    </source>
</evidence>
<protein>
    <submittedName>
        <fullName evidence="6">TetR/AcrR family transcriptional regulator</fullName>
    </submittedName>
</protein>
<feature type="DNA-binding region" description="H-T-H motif" evidence="4">
    <location>
        <begin position="36"/>
        <end position="55"/>
    </location>
</feature>
<dbReference type="PROSITE" id="PS50977">
    <property type="entry name" value="HTH_TETR_2"/>
    <property type="match status" value="1"/>
</dbReference>
<dbReference type="PRINTS" id="PR00455">
    <property type="entry name" value="HTHTETR"/>
</dbReference>